<dbReference type="Proteomes" id="UP000190959">
    <property type="component" value="Unassembled WGS sequence"/>
</dbReference>
<evidence type="ECO:0000256" key="4">
    <source>
        <dbReference type="ARBA" id="ARBA00022692"/>
    </source>
</evidence>
<keyword evidence="6 8" id="KW-1133">Transmembrane helix</keyword>
<gene>
    <name evidence="9" type="ORF">CBEIBR21_04550</name>
</gene>
<dbReference type="RefSeq" id="WP_078114725.1">
    <property type="nucleotide sequence ID" value="NZ_CP144906.1"/>
</dbReference>
<feature type="transmembrane region" description="Helical" evidence="8">
    <location>
        <begin position="176"/>
        <end position="195"/>
    </location>
</feature>
<protein>
    <submittedName>
        <fullName evidence="9">Accessory regulator AgrB</fullName>
    </submittedName>
</protein>
<evidence type="ECO:0000256" key="1">
    <source>
        <dbReference type="ARBA" id="ARBA00022475"/>
    </source>
</evidence>
<reference evidence="9 10" key="1">
    <citation type="submission" date="2017-02" db="EMBL/GenBank/DDBJ databases">
        <title>Genome sequence of Clostridium beijerinckii Br21.</title>
        <authorList>
            <person name="Fonseca B.C."/>
            <person name="Guazzaroni M.E."/>
            <person name="Riano-Pachon D.M."/>
            <person name="Reginatto V."/>
        </authorList>
    </citation>
    <scope>NUCLEOTIDE SEQUENCE [LARGE SCALE GENOMIC DNA]</scope>
    <source>
        <strain evidence="9 10">Br21</strain>
    </source>
</reference>
<organism evidence="9 10">
    <name type="scientific">Clostridium beijerinckii</name>
    <name type="common">Clostridium MP</name>
    <dbReference type="NCBI Taxonomy" id="1520"/>
    <lineage>
        <taxon>Bacteria</taxon>
        <taxon>Bacillati</taxon>
        <taxon>Bacillota</taxon>
        <taxon>Clostridia</taxon>
        <taxon>Eubacteriales</taxon>
        <taxon>Clostridiaceae</taxon>
        <taxon>Clostridium</taxon>
    </lineage>
</organism>
<sequence>MFKIENICKKISGYIARELNLNDDRKSVINYGIFAFIQIMICIALVMIFGVIFNVMIEALIVSFTTSMLRKSSGGAHASSPEKCAIIGTVVSVGMGITAKYAHFDLILIIVVGSIIFAWSYYIIYKLAPVDSAAKPIRSHKMKKRLKKVSIITLSVYLAIVLILILSYLLTENLTLLTYSLCIYIGLSWQIFSLTKTGHLALRQFGH</sequence>
<dbReference type="AlphaFoldDB" id="A0A1S9ND82"/>
<dbReference type="SMART" id="SM00793">
    <property type="entry name" value="AgrB"/>
    <property type="match status" value="1"/>
</dbReference>
<dbReference type="GO" id="GO:0006508">
    <property type="term" value="P:proteolysis"/>
    <property type="evidence" value="ECO:0007669"/>
    <property type="project" value="UniProtKB-KW"/>
</dbReference>
<evidence type="ECO:0000256" key="5">
    <source>
        <dbReference type="ARBA" id="ARBA00022801"/>
    </source>
</evidence>
<evidence type="ECO:0000313" key="10">
    <source>
        <dbReference type="Proteomes" id="UP000190959"/>
    </source>
</evidence>
<keyword evidence="1" id="KW-1003">Cell membrane</keyword>
<evidence type="ECO:0000256" key="6">
    <source>
        <dbReference type="ARBA" id="ARBA00022989"/>
    </source>
</evidence>
<keyword evidence="7 8" id="KW-0472">Membrane</keyword>
<feature type="transmembrane region" description="Helical" evidence="8">
    <location>
        <begin position="31"/>
        <end position="64"/>
    </location>
</feature>
<feature type="transmembrane region" description="Helical" evidence="8">
    <location>
        <begin position="107"/>
        <end position="128"/>
    </location>
</feature>
<keyword evidence="2" id="KW-0673">Quorum sensing</keyword>
<evidence type="ECO:0000256" key="2">
    <source>
        <dbReference type="ARBA" id="ARBA00022654"/>
    </source>
</evidence>
<dbReference type="GO" id="GO:0008233">
    <property type="term" value="F:peptidase activity"/>
    <property type="evidence" value="ECO:0007669"/>
    <property type="project" value="UniProtKB-KW"/>
</dbReference>
<keyword evidence="3" id="KW-0645">Protease</keyword>
<dbReference type="Pfam" id="PF04647">
    <property type="entry name" value="AgrB"/>
    <property type="match status" value="1"/>
</dbReference>
<keyword evidence="4 8" id="KW-0812">Transmembrane</keyword>
<evidence type="ECO:0000256" key="7">
    <source>
        <dbReference type="ARBA" id="ARBA00023136"/>
    </source>
</evidence>
<dbReference type="GO" id="GO:0016020">
    <property type="term" value="C:membrane"/>
    <property type="evidence" value="ECO:0007669"/>
    <property type="project" value="InterPro"/>
</dbReference>
<accession>A0A1S9ND82</accession>
<evidence type="ECO:0000256" key="8">
    <source>
        <dbReference type="SAM" id="Phobius"/>
    </source>
</evidence>
<comment type="caution">
    <text evidence="9">The sequence shown here is derived from an EMBL/GenBank/DDBJ whole genome shotgun (WGS) entry which is preliminary data.</text>
</comment>
<proteinExistence type="predicted"/>
<keyword evidence="5" id="KW-0378">Hydrolase</keyword>
<evidence type="ECO:0000313" key="9">
    <source>
        <dbReference type="EMBL" id="OOP75445.1"/>
    </source>
</evidence>
<dbReference type="EMBL" id="MWMH01000001">
    <property type="protein sequence ID" value="OOP75445.1"/>
    <property type="molecule type" value="Genomic_DNA"/>
</dbReference>
<evidence type="ECO:0000256" key="3">
    <source>
        <dbReference type="ARBA" id="ARBA00022670"/>
    </source>
</evidence>
<dbReference type="GO" id="GO:0009372">
    <property type="term" value="P:quorum sensing"/>
    <property type="evidence" value="ECO:0007669"/>
    <property type="project" value="UniProtKB-KW"/>
</dbReference>
<feature type="transmembrane region" description="Helical" evidence="8">
    <location>
        <begin position="149"/>
        <end position="170"/>
    </location>
</feature>
<dbReference type="InterPro" id="IPR006741">
    <property type="entry name" value="AgrB"/>
</dbReference>
<name>A0A1S9ND82_CLOBE</name>